<evidence type="ECO:0000256" key="4">
    <source>
        <dbReference type="ARBA" id="ARBA00023136"/>
    </source>
</evidence>
<dbReference type="InterPro" id="IPR036640">
    <property type="entry name" value="ABC1_TM_sf"/>
</dbReference>
<feature type="transmembrane region" description="Helical" evidence="5">
    <location>
        <begin position="48"/>
        <end position="66"/>
    </location>
</feature>
<dbReference type="Gene3D" id="1.20.1560.10">
    <property type="entry name" value="ABC transporter type 1, transmembrane domain"/>
    <property type="match status" value="1"/>
</dbReference>
<evidence type="ECO:0000256" key="1">
    <source>
        <dbReference type="ARBA" id="ARBA00004141"/>
    </source>
</evidence>
<proteinExistence type="predicted"/>
<dbReference type="InterPro" id="IPR003439">
    <property type="entry name" value="ABC_transporter-like_ATP-bd"/>
</dbReference>
<keyword evidence="8" id="KW-1185">Reference proteome</keyword>
<feature type="transmembrane region" description="Helical" evidence="5">
    <location>
        <begin position="150"/>
        <end position="172"/>
    </location>
</feature>
<dbReference type="InterPro" id="IPR011527">
    <property type="entry name" value="ABC1_TM_dom"/>
</dbReference>
<accession>A0ABN9F853</accession>
<evidence type="ECO:0000256" key="2">
    <source>
        <dbReference type="ARBA" id="ARBA00022692"/>
    </source>
</evidence>
<organism evidence="7 8">
    <name type="scientific">Staurois parvus</name>
    <dbReference type="NCBI Taxonomy" id="386267"/>
    <lineage>
        <taxon>Eukaryota</taxon>
        <taxon>Metazoa</taxon>
        <taxon>Chordata</taxon>
        <taxon>Craniata</taxon>
        <taxon>Vertebrata</taxon>
        <taxon>Euteleostomi</taxon>
        <taxon>Amphibia</taxon>
        <taxon>Batrachia</taxon>
        <taxon>Anura</taxon>
        <taxon>Neobatrachia</taxon>
        <taxon>Ranoidea</taxon>
        <taxon>Ranidae</taxon>
        <taxon>Staurois</taxon>
    </lineage>
</organism>
<dbReference type="Pfam" id="PF00664">
    <property type="entry name" value="ABC_membrane"/>
    <property type="match status" value="1"/>
</dbReference>
<evidence type="ECO:0000256" key="5">
    <source>
        <dbReference type="SAM" id="Phobius"/>
    </source>
</evidence>
<feature type="transmembrane region" description="Helical" evidence="5">
    <location>
        <begin position="178"/>
        <end position="201"/>
    </location>
</feature>
<dbReference type="Gene3D" id="3.40.50.300">
    <property type="entry name" value="P-loop containing nucleotide triphosphate hydrolases"/>
    <property type="match status" value="1"/>
</dbReference>
<evidence type="ECO:0000259" key="6">
    <source>
        <dbReference type="PROSITE" id="PS50929"/>
    </source>
</evidence>
<dbReference type="Proteomes" id="UP001162483">
    <property type="component" value="Unassembled WGS sequence"/>
</dbReference>
<dbReference type="PANTHER" id="PTHR24221:SF294">
    <property type="entry name" value="ATP-BINDING CASSETTE SUB-FAMILY B MEMBER 5"/>
    <property type="match status" value="1"/>
</dbReference>
<dbReference type="SUPFAM" id="SSF90123">
    <property type="entry name" value="ABC transporter transmembrane region"/>
    <property type="match status" value="1"/>
</dbReference>
<dbReference type="PROSITE" id="PS50929">
    <property type="entry name" value="ABC_TM1F"/>
    <property type="match status" value="1"/>
</dbReference>
<keyword evidence="3 5" id="KW-1133">Transmembrane helix</keyword>
<dbReference type="SUPFAM" id="SSF52540">
    <property type="entry name" value="P-loop containing nucleoside triphosphate hydrolases"/>
    <property type="match status" value="1"/>
</dbReference>
<feature type="transmembrane region" description="Helical" evidence="5">
    <location>
        <begin position="72"/>
        <end position="91"/>
    </location>
</feature>
<evidence type="ECO:0000256" key="3">
    <source>
        <dbReference type="ARBA" id="ARBA00022989"/>
    </source>
</evidence>
<dbReference type="InterPro" id="IPR027417">
    <property type="entry name" value="P-loop_NTPase"/>
</dbReference>
<protein>
    <recommendedName>
        <fullName evidence="6">ABC transmembrane type-1 domain-containing protein</fullName>
    </recommendedName>
</protein>
<reference evidence="7" key="1">
    <citation type="submission" date="2023-05" db="EMBL/GenBank/DDBJ databases">
        <authorList>
            <person name="Stuckert A."/>
        </authorList>
    </citation>
    <scope>NUCLEOTIDE SEQUENCE</scope>
</reference>
<dbReference type="EMBL" id="CATNWA010016500">
    <property type="protein sequence ID" value="CAI9593214.1"/>
    <property type="molecule type" value="Genomic_DNA"/>
</dbReference>
<name>A0ABN9F853_9NEOB</name>
<dbReference type="CDD" id="cd18578">
    <property type="entry name" value="ABC_6TM_Pgp_ABCB1_D2_like"/>
    <property type="match status" value="1"/>
</dbReference>
<gene>
    <name evidence="7" type="ORF">SPARVUS_LOCUS11507572</name>
</gene>
<feature type="domain" description="ABC transmembrane type-1" evidence="6">
    <location>
        <begin position="1"/>
        <end position="215"/>
    </location>
</feature>
<keyword evidence="2 5" id="KW-0812">Transmembrane</keyword>
<comment type="caution">
    <text evidence="7">The sequence shown here is derived from an EMBL/GenBank/DDBJ whole genome shotgun (WGS) entry which is preliminary data.</text>
</comment>
<evidence type="ECO:0000313" key="7">
    <source>
        <dbReference type="EMBL" id="CAI9593214.1"/>
    </source>
</evidence>
<sequence length="360" mass="39694">MRLRSLSFKALLRQEMGYYDDHKNAVGVLLTRLATDASQIKGATGSRLGLLTMTVCTLLAAILIAFVHGWQLTLLILACIPFLIGANIIRLKSIAGHASKDQKALEEAGRISTEAVENIRTLVSLTKEDAFYENYNDSLQRPYRDSLKKAPLYGITYAIAQSINYFVNAAVFRFGAWLIAHCYMHFENVFIVFSAIMFAAVSVGQSNSFAPDFGKAKASAQRIFQLLDRKPAIDSYSEEGNTLDELEGNLAFDNIRFVYPTRPNVQVLQGLSIKVSKGQTLALVGSSGCGKSTLIQLLERFYDPGEGQVVVDGTDTKSLNLKWLRSQLGIVLQEPVLFDFSIRENIQYGDNSRLVSPGGG</sequence>
<dbReference type="PANTHER" id="PTHR24221">
    <property type="entry name" value="ATP-BINDING CASSETTE SUB-FAMILY B"/>
    <property type="match status" value="1"/>
</dbReference>
<dbReference type="InterPro" id="IPR039421">
    <property type="entry name" value="Type_1_exporter"/>
</dbReference>
<keyword evidence="4 5" id="KW-0472">Membrane</keyword>
<evidence type="ECO:0000313" key="8">
    <source>
        <dbReference type="Proteomes" id="UP001162483"/>
    </source>
</evidence>
<dbReference type="Pfam" id="PF00005">
    <property type="entry name" value="ABC_tran"/>
    <property type="match status" value="1"/>
</dbReference>
<comment type="subcellular location">
    <subcellularLocation>
        <location evidence="1">Membrane</location>
        <topology evidence="1">Multi-pass membrane protein</topology>
    </subcellularLocation>
</comment>